<accession>A0ABS0GK81</accession>
<evidence type="ECO:0000313" key="3">
    <source>
        <dbReference type="Proteomes" id="UP000597206"/>
    </source>
</evidence>
<proteinExistence type="predicted"/>
<comment type="caution">
    <text evidence="2">The sequence shown here is derived from an EMBL/GenBank/DDBJ whole genome shotgun (WGS) entry which is preliminary data.</text>
</comment>
<evidence type="ECO:0000313" key="2">
    <source>
        <dbReference type="EMBL" id="MBF9002720.1"/>
    </source>
</evidence>
<keyword evidence="1" id="KW-1133">Transmembrane helix</keyword>
<gene>
    <name evidence="2" type="ORF">I1A42_19785</name>
</gene>
<feature type="transmembrane region" description="Helical" evidence="1">
    <location>
        <begin position="12"/>
        <end position="35"/>
    </location>
</feature>
<organism evidence="2 3">
    <name type="scientific">Vibrio nitrifigilis</name>
    <dbReference type="NCBI Taxonomy" id="2789781"/>
    <lineage>
        <taxon>Bacteria</taxon>
        <taxon>Pseudomonadati</taxon>
        <taxon>Pseudomonadota</taxon>
        <taxon>Gammaproteobacteria</taxon>
        <taxon>Vibrionales</taxon>
        <taxon>Vibrionaceae</taxon>
        <taxon>Vibrio</taxon>
    </lineage>
</organism>
<dbReference type="RefSeq" id="WP_196124620.1">
    <property type="nucleotide sequence ID" value="NZ_JADPMR010000004.1"/>
</dbReference>
<dbReference type="Proteomes" id="UP000597206">
    <property type="component" value="Unassembled WGS sequence"/>
</dbReference>
<reference evidence="2 3" key="1">
    <citation type="submission" date="2020-11" db="EMBL/GenBank/DDBJ databases">
        <title>Vibrio nitrifigilis sp. nov., a marine nitrogen-fixing bacterium isolated from the lagoon sediment of an islet inside an atoll.</title>
        <authorList>
            <person name="Wang L.-T."/>
            <person name="Shieh W.Y."/>
        </authorList>
    </citation>
    <scope>NUCLEOTIDE SEQUENCE [LARGE SCALE GENOMIC DNA]</scope>
    <source>
        <strain evidence="2 3">NFV-1</strain>
    </source>
</reference>
<evidence type="ECO:0000256" key="1">
    <source>
        <dbReference type="SAM" id="Phobius"/>
    </source>
</evidence>
<keyword evidence="1" id="KW-0472">Membrane</keyword>
<protein>
    <submittedName>
        <fullName evidence="2">Uncharacterized protein</fullName>
    </submittedName>
</protein>
<keyword evidence="3" id="KW-1185">Reference proteome</keyword>
<dbReference type="EMBL" id="JADPMR010000004">
    <property type="protein sequence ID" value="MBF9002720.1"/>
    <property type="molecule type" value="Genomic_DNA"/>
</dbReference>
<sequence length="152" mass="17202">MECEINWDAVSALATAFAALVALSLGVLPPIFRCLSERKLARKRTLNRMKTVQLVVKNYRLYNPQSVVQKEVTQYQYDTSNVKSMSINIDLYQEANLINELSDNLSGKVKSKVSETLDLLVKVSSGFPVDAEDWDRLETLIGQSIQRLESKF</sequence>
<name>A0ABS0GK81_9VIBR</name>
<keyword evidence="1" id="KW-0812">Transmembrane</keyword>